<accession>A0A6A5UF72</accession>
<protein>
    <submittedName>
        <fullName evidence="2">Uncharacterized protein</fullName>
    </submittedName>
</protein>
<evidence type="ECO:0000313" key="2">
    <source>
        <dbReference type="EMBL" id="KAF1963364.1"/>
    </source>
</evidence>
<keyword evidence="3" id="KW-1185">Reference proteome</keyword>
<feature type="region of interest" description="Disordered" evidence="1">
    <location>
        <begin position="47"/>
        <end position="73"/>
    </location>
</feature>
<dbReference type="AlphaFoldDB" id="A0A6A5UF72"/>
<evidence type="ECO:0000313" key="3">
    <source>
        <dbReference type="Proteomes" id="UP000800035"/>
    </source>
</evidence>
<dbReference type="Proteomes" id="UP000800035">
    <property type="component" value="Unassembled WGS sequence"/>
</dbReference>
<evidence type="ECO:0000256" key="1">
    <source>
        <dbReference type="SAM" id="MobiDB-lite"/>
    </source>
</evidence>
<name>A0A6A5UF72_9PLEO</name>
<gene>
    <name evidence="2" type="ORF">CC80DRAFT_556951</name>
</gene>
<dbReference type="EMBL" id="ML976977">
    <property type="protein sequence ID" value="KAF1963364.1"/>
    <property type="molecule type" value="Genomic_DNA"/>
</dbReference>
<reference evidence="2" key="1">
    <citation type="journal article" date="2020" name="Stud. Mycol.">
        <title>101 Dothideomycetes genomes: a test case for predicting lifestyles and emergence of pathogens.</title>
        <authorList>
            <person name="Haridas S."/>
            <person name="Albert R."/>
            <person name="Binder M."/>
            <person name="Bloem J."/>
            <person name="Labutti K."/>
            <person name="Salamov A."/>
            <person name="Andreopoulos B."/>
            <person name="Baker S."/>
            <person name="Barry K."/>
            <person name="Bills G."/>
            <person name="Bluhm B."/>
            <person name="Cannon C."/>
            <person name="Castanera R."/>
            <person name="Culley D."/>
            <person name="Daum C."/>
            <person name="Ezra D."/>
            <person name="Gonzalez J."/>
            <person name="Henrissat B."/>
            <person name="Kuo A."/>
            <person name="Liang C."/>
            <person name="Lipzen A."/>
            <person name="Lutzoni F."/>
            <person name="Magnuson J."/>
            <person name="Mondo S."/>
            <person name="Nolan M."/>
            <person name="Ohm R."/>
            <person name="Pangilinan J."/>
            <person name="Park H.-J."/>
            <person name="Ramirez L."/>
            <person name="Alfaro M."/>
            <person name="Sun H."/>
            <person name="Tritt A."/>
            <person name="Yoshinaga Y."/>
            <person name="Zwiers L.-H."/>
            <person name="Turgeon B."/>
            <person name="Goodwin S."/>
            <person name="Spatafora J."/>
            <person name="Crous P."/>
            <person name="Grigoriev I."/>
        </authorList>
    </citation>
    <scope>NUCLEOTIDE SEQUENCE</scope>
    <source>
        <strain evidence="2">CBS 675.92</strain>
    </source>
</reference>
<proteinExistence type="predicted"/>
<organism evidence="2 3">
    <name type="scientific">Byssothecium circinans</name>
    <dbReference type="NCBI Taxonomy" id="147558"/>
    <lineage>
        <taxon>Eukaryota</taxon>
        <taxon>Fungi</taxon>
        <taxon>Dikarya</taxon>
        <taxon>Ascomycota</taxon>
        <taxon>Pezizomycotina</taxon>
        <taxon>Dothideomycetes</taxon>
        <taxon>Pleosporomycetidae</taxon>
        <taxon>Pleosporales</taxon>
        <taxon>Massarineae</taxon>
        <taxon>Massarinaceae</taxon>
        <taxon>Byssothecium</taxon>
    </lineage>
</organism>
<sequence length="168" mass="18334">MSISIISSDKYLGIFSDAARISTSGGVRFGDKNWNRKQDAVLFSELHPPTVHQPRRSRAHTTPANPPKGKTLHAHLPVNDLTSGARRQLSTIGRVQPRYKQRGDSQVVTPLLHVGASRARPGSQHQHTLFPIPRIFFSPGSSCARSGDVVAFILGSMGQIWGPSPRVV</sequence>